<comment type="caution">
    <text evidence="2">The sequence shown here is derived from an EMBL/GenBank/DDBJ whole genome shotgun (WGS) entry which is preliminary data.</text>
</comment>
<feature type="compositionally biased region" description="Polar residues" evidence="1">
    <location>
        <begin position="12"/>
        <end position="21"/>
    </location>
</feature>
<evidence type="ECO:0000313" key="2">
    <source>
        <dbReference type="EMBL" id="TNN67278.1"/>
    </source>
</evidence>
<feature type="region of interest" description="Disordered" evidence="1">
    <location>
        <begin position="1"/>
        <end position="21"/>
    </location>
</feature>
<dbReference type="Proteomes" id="UP000314294">
    <property type="component" value="Unassembled WGS sequence"/>
</dbReference>
<protein>
    <submittedName>
        <fullName evidence="2">Uncharacterized protein</fullName>
    </submittedName>
</protein>
<gene>
    <name evidence="2" type="ORF">EYF80_022527</name>
</gene>
<dbReference type="AlphaFoldDB" id="A0A4Z2HN45"/>
<evidence type="ECO:0000313" key="3">
    <source>
        <dbReference type="Proteomes" id="UP000314294"/>
    </source>
</evidence>
<dbReference type="EMBL" id="SRLO01000206">
    <property type="protein sequence ID" value="TNN67278.1"/>
    <property type="molecule type" value="Genomic_DNA"/>
</dbReference>
<sequence>MGGSPTREQIHPQGSDSITTDTKSCTHRTDLIQHGQSLILGQSALHSFLLVLLSRHQLHILLLLLRGEKAQKRNPDVTNVSLHEAPHLYGGLPEGLQPLPAALLHVDHVPVVALQRPLQAVHRLKHQALVSSDSISSGCQLPDHHIVLTQEPHQPLAVAGHPAVAMCGPFAPIKLNGVPGHLFLLQHGK</sequence>
<name>A0A4Z2HN45_9TELE</name>
<proteinExistence type="predicted"/>
<organism evidence="2 3">
    <name type="scientific">Liparis tanakae</name>
    <name type="common">Tanaka's snailfish</name>
    <dbReference type="NCBI Taxonomy" id="230148"/>
    <lineage>
        <taxon>Eukaryota</taxon>
        <taxon>Metazoa</taxon>
        <taxon>Chordata</taxon>
        <taxon>Craniata</taxon>
        <taxon>Vertebrata</taxon>
        <taxon>Euteleostomi</taxon>
        <taxon>Actinopterygii</taxon>
        <taxon>Neopterygii</taxon>
        <taxon>Teleostei</taxon>
        <taxon>Neoteleostei</taxon>
        <taxon>Acanthomorphata</taxon>
        <taxon>Eupercaria</taxon>
        <taxon>Perciformes</taxon>
        <taxon>Cottioidei</taxon>
        <taxon>Cottales</taxon>
        <taxon>Liparidae</taxon>
        <taxon>Liparis</taxon>
    </lineage>
</organism>
<keyword evidence="3" id="KW-1185">Reference proteome</keyword>
<evidence type="ECO:0000256" key="1">
    <source>
        <dbReference type="SAM" id="MobiDB-lite"/>
    </source>
</evidence>
<reference evidence="2 3" key="1">
    <citation type="submission" date="2019-03" db="EMBL/GenBank/DDBJ databases">
        <title>First draft genome of Liparis tanakae, snailfish: a comprehensive survey of snailfish specific genes.</title>
        <authorList>
            <person name="Kim W."/>
            <person name="Song I."/>
            <person name="Jeong J.-H."/>
            <person name="Kim D."/>
            <person name="Kim S."/>
            <person name="Ryu S."/>
            <person name="Song J.Y."/>
            <person name="Lee S.K."/>
        </authorList>
    </citation>
    <scope>NUCLEOTIDE SEQUENCE [LARGE SCALE GENOMIC DNA]</scope>
    <source>
        <tissue evidence="2">Muscle</tissue>
    </source>
</reference>
<dbReference type="OrthoDB" id="10589930at2759"/>
<accession>A0A4Z2HN45</accession>